<reference evidence="1" key="2">
    <citation type="submission" date="2015-06" db="UniProtKB">
        <authorList>
            <consortium name="EnsemblProtists"/>
        </authorList>
    </citation>
    <scope>IDENTIFICATION</scope>
    <source>
        <strain evidence="1">Emoy2</strain>
    </source>
</reference>
<evidence type="ECO:0000313" key="2">
    <source>
        <dbReference type="Proteomes" id="UP000011713"/>
    </source>
</evidence>
<dbReference type="Proteomes" id="UP000011713">
    <property type="component" value="Unassembled WGS sequence"/>
</dbReference>
<protein>
    <submittedName>
        <fullName evidence="1">Uncharacterized protein</fullName>
    </submittedName>
</protein>
<organism evidence="1 2">
    <name type="scientific">Hyaloperonospora arabidopsidis (strain Emoy2)</name>
    <name type="common">Downy mildew agent</name>
    <name type="synonym">Peronospora arabidopsidis</name>
    <dbReference type="NCBI Taxonomy" id="559515"/>
    <lineage>
        <taxon>Eukaryota</taxon>
        <taxon>Sar</taxon>
        <taxon>Stramenopiles</taxon>
        <taxon>Oomycota</taxon>
        <taxon>Peronosporomycetes</taxon>
        <taxon>Peronosporales</taxon>
        <taxon>Peronosporaceae</taxon>
        <taxon>Hyaloperonospora</taxon>
    </lineage>
</organism>
<reference evidence="2" key="1">
    <citation type="journal article" date="2010" name="Science">
        <title>Signatures of adaptation to obligate biotrophy in the Hyaloperonospora arabidopsidis genome.</title>
        <authorList>
            <person name="Baxter L."/>
            <person name="Tripathy S."/>
            <person name="Ishaque N."/>
            <person name="Boot N."/>
            <person name="Cabral A."/>
            <person name="Kemen E."/>
            <person name="Thines M."/>
            <person name="Ah-Fong A."/>
            <person name="Anderson R."/>
            <person name="Badejoko W."/>
            <person name="Bittner-Eddy P."/>
            <person name="Boore J.L."/>
            <person name="Chibucos M.C."/>
            <person name="Coates M."/>
            <person name="Dehal P."/>
            <person name="Delehaunty K."/>
            <person name="Dong S."/>
            <person name="Downton P."/>
            <person name="Dumas B."/>
            <person name="Fabro G."/>
            <person name="Fronick C."/>
            <person name="Fuerstenberg S.I."/>
            <person name="Fulton L."/>
            <person name="Gaulin E."/>
            <person name="Govers F."/>
            <person name="Hughes L."/>
            <person name="Humphray S."/>
            <person name="Jiang R.H."/>
            <person name="Judelson H."/>
            <person name="Kamoun S."/>
            <person name="Kyung K."/>
            <person name="Meijer H."/>
            <person name="Minx P."/>
            <person name="Morris P."/>
            <person name="Nelson J."/>
            <person name="Phuntumart V."/>
            <person name="Qutob D."/>
            <person name="Rehmany A."/>
            <person name="Rougon-Cardoso A."/>
            <person name="Ryden P."/>
            <person name="Torto-Alalibo T."/>
            <person name="Studholme D."/>
            <person name="Wang Y."/>
            <person name="Win J."/>
            <person name="Wood J."/>
            <person name="Clifton S.W."/>
            <person name="Rogers J."/>
            <person name="Van den Ackerveken G."/>
            <person name="Jones J.D."/>
            <person name="McDowell J.M."/>
            <person name="Beynon J."/>
            <person name="Tyler B.M."/>
        </authorList>
    </citation>
    <scope>NUCLEOTIDE SEQUENCE [LARGE SCALE GENOMIC DNA]</scope>
    <source>
        <strain evidence="2">Emoy2</strain>
    </source>
</reference>
<dbReference type="STRING" id="559515.M4BTL6"/>
<dbReference type="EMBL" id="JH597849">
    <property type="status" value="NOT_ANNOTATED_CDS"/>
    <property type="molecule type" value="Genomic_DNA"/>
</dbReference>
<accession>M4BTL6</accession>
<dbReference type="AlphaFoldDB" id="M4BTL6"/>
<proteinExistence type="predicted"/>
<sequence length="392" mass="43404">MATPTATSSCGAHDHVGNEDSIEMDMAFDPTLASCCERDEHEYRKAMKLKAVLTAHDPTSSAVRMRQQLFQPPSTTSLVPPTVDGIVRLIPPVSESVDSDSDSDSDDLDEDEMDMEIMLAARRKQLEQQLEQSARDAADGYGVVLDTKLEQLVHELQDEPDVPRVVLVVDSSAAVPPEFRRVMRSELATVAKKFRGTKFYAVVAAERADDDTLCQLRLPSKSCLAAFRRGERVDSIALDQTVLVTQVEALWEARYLPWLSNCNVVACERVYSPPAKQSQSSRSRKAADEKESDIRGFDCGMEGCRLRFGYEHEHVAGIQYRDLSLSGSTSGIAHPAVFSENVEGNEPATGKCRIFWVSTHAVPRCTRSSQLYIEHYTSNNVDVKTTLVPSAE</sequence>
<dbReference type="VEuPathDB" id="FungiDB:HpaG809801"/>
<evidence type="ECO:0000313" key="1">
    <source>
        <dbReference type="EnsemblProtists" id="HpaP809801"/>
    </source>
</evidence>
<name>M4BTL6_HYAAE</name>
<dbReference type="InParanoid" id="M4BTL6"/>
<dbReference type="EnsemblProtists" id="HpaT809801">
    <property type="protein sequence ID" value="HpaP809801"/>
    <property type="gene ID" value="HpaG809801"/>
</dbReference>
<dbReference type="HOGENOM" id="CLU_071452_0_0_1"/>
<dbReference type="eggNOG" id="ENOG502RYSD">
    <property type="taxonomic scope" value="Eukaryota"/>
</dbReference>
<keyword evidence="2" id="KW-1185">Reference proteome</keyword>
<dbReference type="OMA" id="SCCERDE"/>